<evidence type="ECO:0000313" key="2">
    <source>
        <dbReference type="Proteomes" id="UP001066276"/>
    </source>
</evidence>
<sequence>MLGSGKPQRQRSQNGLVFPVSGQPPFPNIDLCLENALLLPLRGITGVTRAVRLICKECNAHLPSVPQGTRARRSVSRRQQQELLPEIVTALAAMVNFY</sequence>
<dbReference type="Proteomes" id="UP001066276">
    <property type="component" value="Chromosome 7"/>
</dbReference>
<name>A0AAV7PI61_PLEWA</name>
<dbReference type="AlphaFoldDB" id="A0AAV7PI61"/>
<dbReference type="EMBL" id="JANPWB010000011">
    <property type="protein sequence ID" value="KAJ1126894.1"/>
    <property type="molecule type" value="Genomic_DNA"/>
</dbReference>
<comment type="caution">
    <text evidence="1">The sequence shown here is derived from an EMBL/GenBank/DDBJ whole genome shotgun (WGS) entry which is preliminary data.</text>
</comment>
<organism evidence="1 2">
    <name type="scientific">Pleurodeles waltl</name>
    <name type="common">Iberian ribbed newt</name>
    <dbReference type="NCBI Taxonomy" id="8319"/>
    <lineage>
        <taxon>Eukaryota</taxon>
        <taxon>Metazoa</taxon>
        <taxon>Chordata</taxon>
        <taxon>Craniata</taxon>
        <taxon>Vertebrata</taxon>
        <taxon>Euteleostomi</taxon>
        <taxon>Amphibia</taxon>
        <taxon>Batrachia</taxon>
        <taxon>Caudata</taxon>
        <taxon>Salamandroidea</taxon>
        <taxon>Salamandridae</taxon>
        <taxon>Pleurodelinae</taxon>
        <taxon>Pleurodeles</taxon>
    </lineage>
</organism>
<proteinExistence type="predicted"/>
<evidence type="ECO:0000313" key="1">
    <source>
        <dbReference type="EMBL" id="KAJ1126894.1"/>
    </source>
</evidence>
<keyword evidence="2" id="KW-1185">Reference proteome</keyword>
<protein>
    <submittedName>
        <fullName evidence="1">Uncharacterized protein</fullName>
    </submittedName>
</protein>
<accession>A0AAV7PI61</accession>
<gene>
    <name evidence="1" type="ORF">NDU88_005300</name>
</gene>
<reference evidence="1" key="1">
    <citation type="journal article" date="2022" name="bioRxiv">
        <title>Sequencing and chromosome-scale assembly of the giantPleurodeles waltlgenome.</title>
        <authorList>
            <person name="Brown T."/>
            <person name="Elewa A."/>
            <person name="Iarovenko S."/>
            <person name="Subramanian E."/>
            <person name="Araus A.J."/>
            <person name="Petzold A."/>
            <person name="Susuki M."/>
            <person name="Suzuki K.-i.T."/>
            <person name="Hayashi T."/>
            <person name="Toyoda A."/>
            <person name="Oliveira C."/>
            <person name="Osipova E."/>
            <person name="Leigh N.D."/>
            <person name="Simon A."/>
            <person name="Yun M.H."/>
        </authorList>
    </citation>
    <scope>NUCLEOTIDE SEQUENCE</scope>
    <source>
        <strain evidence="1">20211129_DDA</strain>
        <tissue evidence="1">Liver</tissue>
    </source>
</reference>